<dbReference type="PROSITE" id="PS50928">
    <property type="entry name" value="ABC_TM1"/>
    <property type="match status" value="1"/>
</dbReference>
<keyword evidence="5 6" id="KW-0472">Membrane</keyword>
<dbReference type="InterPro" id="IPR051204">
    <property type="entry name" value="ABC_transp_perm/SBD"/>
</dbReference>
<dbReference type="Pfam" id="PF00528">
    <property type="entry name" value="BPD_transp_1"/>
    <property type="match status" value="1"/>
</dbReference>
<keyword evidence="2 6" id="KW-0813">Transport</keyword>
<evidence type="ECO:0000256" key="6">
    <source>
        <dbReference type="RuleBase" id="RU363032"/>
    </source>
</evidence>
<dbReference type="PANTHER" id="PTHR30177:SF4">
    <property type="entry name" value="OSMOPROTECTANT IMPORT PERMEASE PROTEIN OSMW"/>
    <property type="match status" value="1"/>
</dbReference>
<dbReference type="Proteomes" id="UP001499967">
    <property type="component" value="Unassembled WGS sequence"/>
</dbReference>
<comment type="subcellular location">
    <subcellularLocation>
        <location evidence="6">Cell membrane</location>
        <topology evidence="6">Multi-pass membrane protein</topology>
    </subcellularLocation>
    <subcellularLocation>
        <location evidence="1">Membrane</location>
        <topology evidence="1">Multi-pass membrane protein</topology>
    </subcellularLocation>
</comment>
<dbReference type="Gene3D" id="1.10.3720.10">
    <property type="entry name" value="MetI-like"/>
    <property type="match status" value="1"/>
</dbReference>
<organism evidence="8 9">
    <name type="scientific">Pseudonocardia zijingensis</name>
    <dbReference type="NCBI Taxonomy" id="153376"/>
    <lineage>
        <taxon>Bacteria</taxon>
        <taxon>Bacillati</taxon>
        <taxon>Actinomycetota</taxon>
        <taxon>Actinomycetes</taxon>
        <taxon>Pseudonocardiales</taxon>
        <taxon>Pseudonocardiaceae</taxon>
        <taxon>Pseudonocardia</taxon>
    </lineage>
</organism>
<feature type="transmembrane region" description="Helical" evidence="6">
    <location>
        <begin position="172"/>
        <end position="197"/>
    </location>
</feature>
<evidence type="ECO:0000256" key="2">
    <source>
        <dbReference type="ARBA" id="ARBA00022448"/>
    </source>
</evidence>
<comment type="caution">
    <text evidence="8">The sequence shown here is derived from an EMBL/GenBank/DDBJ whole genome shotgun (WGS) entry which is preliminary data.</text>
</comment>
<keyword evidence="4 6" id="KW-1133">Transmembrane helix</keyword>
<keyword evidence="3 6" id="KW-0812">Transmembrane</keyword>
<name>A0ABN1QSZ2_9PSEU</name>
<evidence type="ECO:0000256" key="4">
    <source>
        <dbReference type="ARBA" id="ARBA00022989"/>
    </source>
</evidence>
<dbReference type="InterPro" id="IPR000515">
    <property type="entry name" value="MetI-like"/>
</dbReference>
<feature type="transmembrane region" description="Helical" evidence="6">
    <location>
        <begin position="39"/>
        <end position="60"/>
    </location>
</feature>
<dbReference type="CDD" id="cd06261">
    <property type="entry name" value="TM_PBP2"/>
    <property type="match status" value="1"/>
</dbReference>
<reference evidence="8 9" key="1">
    <citation type="journal article" date="2019" name="Int. J. Syst. Evol. Microbiol.">
        <title>The Global Catalogue of Microorganisms (GCM) 10K type strain sequencing project: providing services to taxonomists for standard genome sequencing and annotation.</title>
        <authorList>
            <consortium name="The Broad Institute Genomics Platform"/>
            <consortium name="The Broad Institute Genome Sequencing Center for Infectious Disease"/>
            <person name="Wu L."/>
            <person name="Ma J."/>
        </authorList>
    </citation>
    <scope>NUCLEOTIDE SEQUENCE [LARGE SCALE GENOMIC DNA]</scope>
    <source>
        <strain evidence="8 9">JCM 11117</strain>
    </source>
</reference>
<keyword evidence="9" id="KW-1185">Reference proteome</keyword>
<sequence length="208" mass="21484">MDRIVELLGEHLLLSLVPVLIALVFAVPLGWLANRSAPARAVLIPASGLLYTIPSLALFVMLPGVLGTQIKSPVNVIVALTIYTVALLVRTIADALAAVPSMVVAAATAMGFKPARRFVSVELPLAVPVLVAGLRVATVANISLVSVGALIGLGGLGGLFTDGYQRNIPSEILTGIVLTVLLALLADAVLLAAGRFATPWDRARRSGA</sequence>
<proteinExistence type="inferred from homology"/>
<evidence type="ECO:0000256" key="1">
    <source>
        <dbReference type="ARBA" id="ARBA00004141"/>
    </source>
</evidence>
<feature type="transmembrane region" description="Helical" evidence="6">
    <location>
        <begin position="72"/>
        <end position="89"/>
    </location>
</feature>
<feature type="transmembrane region" description="Helical" evidence="6">
    <location>
        <begin position="12"/>
        <end position="33"/>
    </location>
</feature>
<dbReference type="SUPFAM" id="SSF161098">
    <property type="entry name" value="MetI-like"/>
    <property type="match status" value="1"/>
</dbReference>
<accession>A0ABN1QSZ2</accession>
<protein>
    <submittedName>
        <fullName evidence="8">ABC transporter permease subunit</fullName>
    </submittedName>
</protein>
<evidence type="ECO:0000313" key="9">
    <source>
        <dbReference type="Proteomes" id="UP001499967"/>
    </source>
</evidence>
<evidence type="ECO:0000313" key="8">
    <source>
        <dbReference type="EMBL" id="GAA0946897.1"/>
    </source>
</evidence>
<dbReference type="EMBL" id="BAAAHP010000134">
    <property type="protein sequence ID" value="GAA0946897.1"/>
    <property type="molecule type" value="Genomic_DNA"/>
</dbReference>
<feature type="domain" description="ABC transmembrane type-1" evidence="7">
    <location>
        <begin position="8"/>
        <end position="190"/>
    </location>
</feature>
<evidence type="ECO:0000256" key="3">
    <source>
        <dbReference type="ARBA" id="ARBA00022692"/>
    </source>
</evidence>
<dbReference type="InterPro" id="IPR035906">
    <property type="entry name" value="MetI-like_sf"/>
</dbReference>
<evidence type="ECO:0000256" key="5">
    <source>
        <dbReference type="ARBA" id="ARBA00023136"/>
    </source>
</evidence>
<evidence type="ECO:0000259" key="7">
    <source>
        <dbReference type="PROSITE" id="PS50928"/>
    </source>
</evidence>
<feature type="transmembrane region" description="Helical" evidence="6">
    <location>
        <begin position="125"/>
        <end position="152"/>
    </location>
</feature>
<gene>
    <name evidence="8" type="ORF">GCM10009559_45610</name>
</gene>
<comment type="similarity">
    <text evidence="6">Belongs to the binding-protein-dependent transport system permease family.</text>
</comment>
<dbReference type="PANTHER" id="PTHR30177">
    <property type="entry name" value="GLYCINE BETAINE/L-PROLINE TRANSPORT SYSTEM PERMEASE PROTEIN PROW"/>
    <property type="match status" value="1"/>
</dbReference>